<evidence type="ECO:0000256" key="1">
    <source>
        <dbReference type="SAM" id="MobiDB-lite"/>
    </source>
</evidence>
<accession>A0A1L7TDX0</accession>
<feature type="compositionally biased region" description="Acidic residues" evidence="1">
    <location>
        <begin position="90"/>
        <end position="106"/>
    </location>
</feature>
<name>A0A1L7TDX0_FUSMA</name>
<feature type="region of interest" description="Disordered" evidence="1">
    <location>
        <begin position="27"/>
        <end position="106"/>
    </location>
</feature>
<protein>
    <submittedName>
        <fullName evidence="2">Uncharacterized protein</fullName>
    </submittedName>
</protein>
<dbReference type="GeneID" id="65094915"/>
<evidence type="ECO:0000313" key="3">
    <source>
        <dbReference type="Proteomes" id="UP000184255"/>
    </source>
</evidence>
<evidence type="ECO:0000313" key="2">
    <source>
        <dbReference type="EMBL" id="CVK93815.1"/>
    </source>
</evidence>
<dbReference type="RefSeq" id="XP_041682459.1">
    <property type="nucleotide sequence ID" value="XM_041831946.1"/>
</dbReference>
<keyword evidence="3" id="KW-1185">Reference proteome</keyword>
<reference evidence="3" key="1">
    <citation type="journal article" date="2016" name="Genome Biol. Evol.">
        <title>Comparative 'omics' of the Fusarium fujikuroi species complex highlights differences in genetic potential and metabolite synthesis.</title>
        <authorList>
            <person name="Niehaus E.-M."/>
            <person name="Muensterkoetter M."/>
            <person name="Proctor R.H."/>
            <person name="Brown D.W."/>
            <person name="Sharon A."/>
            <person name="Idan Y."/>
            <person name="Oren-Young L."/>
            <person name="Sieber C.M."/>
            <person name="Novak O."/>
            <person name="Pencik A."/>
            <person name="Tarkowska D."/>
            <person name="Hromadova K."/>
            <person name="Freeman S."/>
            <person name="Maymon M."/>
            <person name="Elazar M."/>
            <person name="Youssef S.A."/>
            <person name="El-Shabrawy E.S.M."/>
            <person name="Shalaby A.B.A."/>
            <person name="Houterman P."/>
            <person name="Brock N.L."/>
            <person name="Burkhardt I."/>
            <person name="Tsavkelova E.A."/>
            <person name="Dickschat J.S."/>
            <person name="Galuszka P."/>
            <person name="Gueldener U."/>
            <person name="Tudzynski B."/>
        </authorList>
    </citation>
    <scope>NUCLEOTIDE SEQUENCE [LARGE SCALE GENOMIC DNA]</scope>
    <source>
        <strain evidence="3">MRC7560</strain>
    </source>
</reference>
<proteinExistence type="predicted"/>
<comment type="caution">
    <text evidence="2">The sequence shown here is derived from an EMBL/GenBank/DDBJ whole genome shotgun (WGS) entry which is preliminary data.</text>
</comment>
<gene>
    <name evidence="2" type="ORF">FMAN_16123</name>
</gene>
<dbReference type="VEuPathDB" id="FungiDB:FMAN_16123"/>
<feature type="compositionally biased region" description="Polar residues" evidence="1">
    <location>
        <begin position="59"/>
        <end position="74"/>
    </location>
</feature>
<sequence length="116" mass="12451">MNMLGFHSGSGGKREYSLPTIRAICERAGSESTSKTNPYLFTDFMEGGEGVIEPREESSMTTQPVDDVGNSTQDPGDGNNDHVDPTANSDEGDSEDQDDGDFDEEGIVAHLNTFTA</sequence>
<dbReference type="EMBL" id="FCQH01000006">
    <property type="protein sequence ID" value="CVK93815.1"/>
    <property type="molecule type" value="Genomic_DNA"/>
</dbReference>
<feature type="compositionally biased region" description="Polar residues" evidence="1">
    <location>
        <begin position="30"/>
        <end position="39"/>
    </location>
</feature>
<dbReference type="AlphaFoldDB" id="A0A1L7TDX0"/>
<organism evidence="2 3">
    <name type="scientific">Fusarium mangiferae</name>
    <name type="common">Mango malformation disease fungus</name>
    <dbReference type="NCBI Taxonomy" id="192010"/>
    <lineage>
        <taxon>Eukaryota</taxon>
        <taxon>Fungi</taxon>
        <taxon>Dikarya</taxon>
        <taxon>Ascomycota</taxon>
        <taxon>Pezizomycotina</taxon>
        <taxon>Sordariomycetes</taxon>
        <taxon>Hypocreomycetidae</taxon>
        <taxon>Hypocreales</taxon>
        <taxon>Nectriaceae</taxon>
        <taxon>Fusarium</taxon>
        <taxon>Fusarium fujikuroi species complex</taxon>
    </lineage>
</organism>
<dbReference type="Proteomes" id="UP000184255">
    <property type="component" value="Unassembled WGS sequence"/>
</dbReference>